<dbReference type="EMBL" id="UINC01000333">
    <property type="protein sequence ID" value="SUZ53500.1"/>
    <property type="molecule type" value="Genomic_DNA"/>
</dbReference>
<keyword evidence="4" id="KW-0479">Metal-binding</keyword>
<keyword evidence="12" id="KW-0326">Glycosidase</keyword>
<evidence type="ECO:0000256" key="7">
    <source>
        <dbReference type="ARBA" id="ARBA00023004"/>
    </source>
</evidence>
<keyword evidence="5" id="KW-0227">DNA damage</keyword>
<evidence type="ECO:0000256" key="6">
    <source>
        <dbReference type="ARBA" id="ARBA00022801"/>
    </source>
</evidence>
<evidence type="ECO:0000256" key="3">
    <source>
        <dbReference type="ARBA" id="ARBA00022485"/>
    </source>
</evidence>
<dbReference type="PROSITE" id="PS00764">
    <property type="entry name" value="ENDONUCLEASE_III_1"/>
    <property type="match status" value="1"/>
</dbReference>
<reference evidence="14" key="1">
    <citation type="submission" date="2018-05" db="EMBL/GenBank/DDBJ databases">
        <authorList>
            <person name="Lanie J.A."/>
            <person name="Ng W.-L."/>
            <person name="Kazmierczak K.M."/>
            <person name="Andrzejewski T.M."/>
            <person name="Davidsen T.M."/>
            <person name="Wayne K.J."/>
            <person name="Tettelin H."/>
            <person name="Glass J.I."/>
            <person name="Rusch D."/>
            <person name="Podicherti R."/>
            <person name="Tsui H.-C.T."/>
            <person name="Winkler M.E."/>
        </authorList>
    </citation>
    <scope>NUCLEOTIDE SEQUENCE</scope>
</reference>
<evidence type="ECO:0000256" key="9">
    <source>
        <dbReference type="ARBA" id="ARBA00023125"/>
    </source>
</evidence>
<dbReference type="Pfam" id="PF00633">
    <property type="entry name" value="HHH"/>
    <property type="match status" value="1"/>
</dbReference>
<gene>
    <name evidence="14" type="ORF">METZ01_LOCUS6354</name>
</gene>
<dbReference type="GO" id="GO:0016829">
    <property type="term" value="F:lyase activity"/>
    <property type="evidence" value="ECO:0007669"/>
    <property type="project" value="UniProtKB-KW"/>
</dbReference>
<dbReference type="InterPro" id="IPR005759">
    <property type="entry name" value="Nth"/>
</dbReference>
<keyword evidence="6" id="KW-0378">Hydrolase</keyword>
<evidence type="ECO:0000256" key="10">
    <source>
        <dbReference type="ARBA" id="ARBA00023204"/>
    </source>
</evidence>
<dbReference type="GO" id="GO:0006285">
    <property type="term" value="P:base-excision repair, AP site formation"/>
    <property type="evidence" value="ECO:0007669"/>
    <property type="project" value="TreeGrafter"/>
</dbReference>
<dbReference type="PROSITE" id="PS01155">
    <property type="entry name" value="ENDONUCLEASE_III_2"/>
    <property type="match status" value="1"/>
</dbReference>
<evidence type="ECO:0000256" key="8">
    <source>
        <dbReference type="ARBA" id="ARBA00023014"/>
    </source>
</evidence>
<dbReference type="InterPro" id="IPR003651">
    <property type="entry name" value="Endonuclease3_FeS-loop_motif"/>
</dbReference>
<evidence type="ECO:0000256" key="1">
    <source>
        <dbReference type="ARBA" id="ARBA00001966"/>
    </source>
</evidence>
<dbReference type="FunFam" id="1.10.1670.10:FF:000001">
    <property type="entry name" value="Endonuclease III"/>
    <property type="match status" value="1"/>
</dbReference>
<dbReference type="Pfam" id="PF10576">
    <property type="entry name" value="EndIII_4Fe-2S"/>
    <property type="match status" value="1"/>
</dbReference>
<keyword evidence="8" id="KW-0411">Iron-sulfur</keyword>
<evidence type="ECO:0000256" key="12">
    <source>
        <dbReference type="ARBA" id="ARBA00023295"/>
    </source>
</evidence>
<dbReference type="InterPro" id="IPR000445">
    <property type="entry name" value="HhH_motif"/>
</dbReference>
<dbReference type="FunFam" id="1.10.340.30:FF:000001">
    <property type="entry name" value="Endonuclease III"/>
    <property type="match status" value="1"/>
</dbReference>
<dbReference type="InterPro" id="IPR004036">
    <property type="entry name" value="Endonuclease-III-like_CS2"/>
</dbReference>
<dbReference type="Pfam" id="PF00730">
    <property type="entry name" value="HhH-GPD"/>
    <property type="match status" value="1"/>
</dbReference>
<dbReference type="GO" id="GO:0003906">
    <property type="term" value="F:DNA-(apurinic or apyrimidinic site) endonuclease activity"/>
    <property type="evidence" value="ECO:0007669"/>
    <property type="project" value="InterPro"/>
</dbReference>
<comment type="similarity">
    <text evidence="2">Belongs to the Nth/MutY family.</text>
</comment>
<dbReference type="GO" id="GO:0051539">
    <property type="term" value="F:4 iron, 4 sulfur cluster binding"/>
    <property type="evidence" value="ECO:0007669"/>
    <property type="project" value="UniProtKB-KW"/>
</dbReference>
<dbReference type="InterPro" id="IPR023170">
    <property type="entry name" value="HhH_base_excis_C"/>
</dbReference>
<evidence type="ECO:0000313" key="14">
    <source>
        <dbReference type="EMBL" id="SUZ53500.1"/>
    </source>
</evidence>
<keyword evidence="11" id="KW-0456">Lyase</keyword>
<feature type="non-terminal residue" evidence="14">
    <location>
        <position position="1"/>
    </location>
</feature>
<evidence type="ECO:0000256" key="11">
    <source>
        <dbReference type="ARBA" id="ARBA00023239"/>
    </source>
</evidence>
<sequence>VYDLLLEEYPDAHCELEFDDPFQLAVSTILSAQTTDVRVNMVTPELFRRYPDVKSLASSIQNDVENIIRSTGFFRNKAKNIIGFAQGVEAEHQGEVPSTMAELSALPGVGRKTANVILGNAFGIDEGVVVDTHVKRLSTLLKFTKEKTPERIERDLISIFPNEYWTMLSHLLIWHGRRVCDARKPRCGACAVSHLCPSSRI</sequence>
<dbReference type="CDD" id="cd00056">
    <property type="entry name" value="ENDO3c"/>
    <property type="match status" value="1"/>
</dbReference>
<dbReference type="PIRSF" id="PIRSF001435">
    <property type="entry name" value="Nth"/>
    <property type="match status" value="1"/>
</dbReference>
<evidence type="ECO:0000256" key="2">
    <source>
        <dbReference type="ARBA" id="ARBA00008343"/>
    </source>
</evidence>
<evidence type="ECO:0000256" key="4">
    <source>
        <dbReference type="ARBA" id="ARBA00022723"/>
    </source>
</evidence>
<dbReference type="InterPro" id="IPR003265">
    <property type="entry name" value="HhH-GPD_domain"/>
</dbReference>
<dbReference type="SMART" id="SM00478">
    <property type="entry name" value="ENDO3c"/>
    <property type="match status" value="1"/>
</dbReference>
<feature type="domain" description="HhH-GPD" evidence="13">
    <location>
        <begin position="30"/>
        <end position="178"/>
    </location>
</feature>
<organism evidence="14">
    <name type="scientific">marine metagenome</name>
    <dbReference type="NCBI Taxonomy" id="408172"/>
    <lineage>
        <taxon>unclassified sequences</taxon>
        <taxon>metagenomes</taxon>
        <taxon>ecological metagenomes</taxon>
    </lineage>
</organism>
<dbReference type="AlphaFoldDB" id="A0A381NFX5"/>
<dbReference type="Gene3D" id="1.10.340.30">
    <property type="entry name" value="Hypothetical protein, domain 2"/>
    <property type="match status" value="1"/>
</dbReference>
<dbReference type="InterPro" id="IPR004035">
    <property type="entry name" value="Endouclease-III_FeS-bd_BS"/>
</dbReference>
<dbReference type="GO" id="GO:0046872">
    <property type="term" value="F:metal ion binding"/>
    <property type="evidence" value="ECO:0007669"/>
    <property type="project" value="UniProtKB-KW"/>
</dbReference>
<dbReference type="GO" id="GO:0019104">
    <property type="term" value="F:DNA N-glycosylase activity"/>
    <property type="evidence" value="ECO:0007669"/>
    <property type="project" value="TreeGrafter"/>
</dbReference>
<keyword evidence="3" id="KW-0004">4Fe-4S</keyword>
<dbReference type="SUPFAM" id="SSF48150">
    <property type="entry name" value="DNA-glycosylase"/>
    <property type="match status" value="1"/>
</dbReference>
<keyword evidence="7" id="KW-0408">Iron</keyword>
<dbReference type="NCBIfam" id="TIGR01083">
    <property type="entry name" value="nth"/>
    <property type="match status" value="1"/>
</dbReference>
<dbReference type="InterPro" id="IPR011257">
    <property type="entry name" value="DNA_glycosylase"/>
</dbReference>
<keyword evidence="9" id="KW-0238">DNA-binding</keyword>
<proteinExistence type="inferred from homology"/>
<dbReference type="PANTHER" id="PTHR10359:SF18">
    <property type="entry name" value="ENDONUCLEASE III"/>
    <property type="match status" value="1"/>
</dbReference>
<dbReference type="PANTHER" id="PTHR10359">
    <property type="entry name" value="A/G-SPECIFIC ADENINE GLYCOSYLASE/ENDONUCLEASE III"/>
    <property type="match status" value="1"/>
</dbReference>
<accession>A0A381NFX5</accession>
<evidence type="ECO:0000256" key="5">
    <source>
        <dbReference type="ARBA" id="ARBA00022763"/>
    </source>
</evidence>
<dbReference type="GO" id="GO:0003677">
    <property type="term" value="F:DNA binding"/>
    <property type="evidence" value="ECO:0007669"/>
    <property type="project" value="UniProtKB-KW"/>
</dbReference>
<dbReference type="HAMAP" id="MF_00942">
    <property type="entry name" value="Nth"/>
    <property type="match status" value="1"/>
</dbReference>
<comment type="cofactor">
    <cofactor evidence="1">
        <name>[4Fe-4S] cluster</name>
        <dbReference type="ChEBI" id="CHEBI:49883"/>
    </cofactor>
</comment>
<dbReference type="SMART" id="SM00525">
    <property type="entry name" value="FES"/>
    <property type="match status" value="1"/>
</dbReference>
<keyword evidence="10" id="KW-0234">DNA repair</keyword>
<name>A0A381NFX5_9ZZZZ</name>
<evidence type="ECO:0000259" key="13">
    <source>
        <dbReference type="SMART" id="SM00478"/>
    </source>
</evidence>
<protein>
    <recommendedName>
        <fullName evidence="13">HhH-GPD domain-containing protein</fullName>
    </recommendedName>
</protein>
<dbReference type="Gene3D" id="1.10.1670.10">
    <property type="entry name" value="Helix-hairpin-Helix base-excision DNA repair enzymes (C-terminal)"/>
    <property type="match status" value="1"/>
</dbReference>